<evidence type="ECO:0000313" key="2">
    <source>
        <dbReference type="EMBL" id="PHM36622.1"/>
    </source>
</evidence>
<reference evidence="4" key="2">
    <citation type="submission" date="2016-10" db="EMBL/GenBank/DDBJ databases">
        <authorList>
            <person name="Varghese N."/>
            <person name="Submissions S."/>
        </authorList>
    </citation>
    <scope>NUCLEOTIDE SEQUENCE [LARGE SCALE GENOMIC DNA]</scope>
    <source>
        <strain evidence="4">DSM 17908</strain>
    </source>
</reference>
<sequence length="31" mass="3563">MNNGLHMPAAFQIVVLLTVLIRFRLQHFLLG</sequence>
<accession>A0A1I3WXW2</accession>
<reference evidence="2 5" key="3">
    <citation type="journal article" date="2017" name="Nat. Microbiol.">
        <title>Natural product diversity associated with the nematode symbionts Photorhabdus and Xenorhabdus.</title>
        <authorList>
            <person name="Tobias N.J."/>
            <person name="Wolff H."/>
            <person name="Djahanschiri B."/>
            <person name="Grundmann F."/>
            <person name="Kronenwerth M."/>
            <person name="Shi Y.M."/>
            <person name="Simonyi S."/>
            <person name="Grun P."/>
            <person name="Shapiro-Ilan D."/>
            <person name="Pidot S.J."/>
            <person name="Stinear T.P."/>
            <person name="Ebersberger I."/>
            <person name="Bode H.B."/>
        </authorList>
    </citation>
    <scope>NUCLEOTIDE SEQUENCE [LARGE SCALE GENOMIC DNA]</scope>
    <source>
        <strain evidence="2 5">DSM 17908</strain>
    </source>
</reference>
<feature type="transmembrane region" description="Helical" evidence="1">
    <location>
        <begin position="6"/>
        <end position="25"/>
    </location>
</feature>
<evidence type="ECO:0000256" key="1">
    <source>
        <dbReference type="SAM" id="Phobius"/>
    </source>
</evidence>
<proteinExistence type="predicted"/>
<dbReference type="STRING" id="351675.SAMN05421680_13028"/>
<keyword evidence="5" id="KW-1185">Reference proteome</keyword>
<name>A0A1I3WXW2_9GAMM</name>
<dbReference type="EMBL" id="FORG01000030">
    <property type="protein sequence ID" value="SFK12190.1"/>
    <property type="molecule type" value="Genomic_DNA"/>
</dbReference>
<evidence type="ECO:0000313" key="4">
    <source>
        <dbReference type="Proteomes" id="UP000198919"/>
    </source>
</evidence>
<keyword evidence="1" id="KW-0472">Membrane</keyword>
<gene>
    <name evidence="3" type="ORF">SAMN05421680_13028</name>
    <name evidence="2" type="ORF">Xmau_04160</name>
</gene>
<dbReference type="Proteomes" id="UP000224607">
    <property type="component" value="Unassembled WGS sequence"/>
</dbReference>
<evidence type="ECO:0000313" key="5">
    <source>
        <dbReference type="Proteomes" id="UP000224607"/>
    </source>
</evidence>
<dbReference type="AlphaFoldDB" id="A0A1I3WXW2"/>
<keyword evidence="1" id="KW-1133">Transmembrane helix</keyword>
<reference evidence="3" key="1">
    <citation type="submission" date="2016-10" db="EMBL/GenBank/DDBJ databases">
        <authorList>
            <person name="de Groot N.N."/>
        </authorList>
    </citation>
    <scope>NUCLEOTIDE SEQUENCE [LARGE SCALE GENOMIC DNA]</scope>
    <source>
        <strain evidence="3">DSM 17908</strain>
    </source>
</reference>
<evidence type="ECO:0000313" key="3">
    <source>
        <dbReference type="EMBL" id="SFK12190.1"/>
    </source>
</evidence>
<protein>
    <submittedName>
        <fullName evidence="3">Uncharacterized protein</fullName>
    </submittedName>
</protein>
<organism evidence="3 4">
    <name type="scientific">Xenorhabdus mauleonii</name>
    <dbReference type="NCBI Taxonomy" id="351675"/>
    <lineage>
        <taxon>Bacteria</taxon>
        <taxon>Pseudomonadati</taxon>
        <taxon>Pseudomonadota</taxon>
        <taxon>Gammaproteobacteria</taxon>
        <taxon>Enterobacterales</taxon>
        <taxon>Morganellaceae</taxon>
        <taxon>Xenorhabdus</taxon>
    </lineage>
</organism>
<dbReference type="EMBL" id="NITY01000026">
    <property type="protein sequence ID" value="PHM36622.1"/>
    <property type="molecule type" value="Genomic_DNA"/>
</dbReference>
<dbReference type="Proteomes" id="UP000198919">
    <property type="component" value="Unassembled WGS sequence"/>
</dbReference>
<keyword evidence="1" id="KW-0812">Transmembrane</keyword>